<name>A0A3G4ZR67_9VIRU</name>
<protein>
    <submittedName>
        <fullName evidence="2">Uncharacterized protein</fullName>
    </submittedName>
</protein>
<keyword evidence="1" id="KW-0472">Membrane</keyword>
<gene>
    <name evidence="2" type="ORF">Dasosvirus1_31</name>
</gene>
<sequence>MNQSEKPCNCFLYIFWLGILWTGFVQSVLYVRDLHVNKNSDLHFGNDHWNCPSHLVPSSMSFTRGNGFHRTYLSEKHPVNVSINSQCPDKIQNTNIIINGTFFGRIIDNPKKVIFKDCNLRDKYVLHHIGDHSDALGMLINNSYTATQMYLEENGNLKFYVNKNDLMRKTFRNTVISTDNFNLYNDQNVKVANFFLGYDSRDYNHWYVNIYVPTDPLVIYGILSHRAFYYESIDECNTMDIVMVIASFIFGILSFFVTGAFIVEYWQSFENHCC</sequence>
<organism evidence="2">
    <name type="scientific">Dasosvirus sp</name>
    <dbReference type="NCBI Taxonomy" id="2487764"/>
    <lineage>
        <taxon>Viruses</taxon>
        <taxon>Varidnaviria</taxon>
        <taxon>Bamfordvirae</taxon>
        <taxon>Nucleocytoviricota</taxon>
        <taxon>Megaviricetes</taxon>
        <taxon>Imitervirales</taxon>
        <taxon>Mimiviridae</taxon>
        <taxon>Klosneuvirinae</taxon>
    </lineage>
</organism>
<evidence type="ECO:0000256" key="1">
    <source>
        <dbReference type="SAM" id="Phobius"/>
    </source>
</evidence>
<accession>A0A3G4ZR67</accession>
<evidence type="ECO:0000313" key="2">
    <source>
        <dbReference type="EMBL" id="AYV77396.1"/>
    </source>
</evidence>
<feature type="transmembrane region" description="Helical" evidence="1">
    <location>
        <begin position="12"/>
        <end position="31"/>
    </location>
</feature>
<proteinExistence type="predicted"/>
<keyword evidence="1" id="KW-1133">Transmembrane helix</keyword>
<reference evidence="2" key="1">
    <citation type="submission" date="2018-10" db="EMBL/GenBank/DDBJ databases">
        <title>Hidden diversity of soil giant viruses.</title>
        <authorList>
            <person name="Schulz F."/>
            <person name="Alteio L."/>
            <person name="Goudeau D."/>
            <person name="Ryan E.M."/>
            <person name="Malmstrom R.R."/>
            <person name="Blanchard J."/>
            <person name="Woyke T."/>
        </authorList>
    </citation>
    <scope>NUCLEOTIDE SEQUENCE</scope>
    <source>
        <strain evidence="2">DSV1</strain>
    </source>
</reference>
<keyword evidence="1" id="KW-0812">Transmembrane</keyword>
<dbReference type="EMBL" id="MK072042">
    <property type="protein sequence ID" value="AYV77396.1"/>
    <property type="molecule type" value="Genomic_DNA"/>
</dbReference>
<feature type="transmembrane region" description="Helical" evidence="1">
    <location>
        <begin position="241"/>
        <end position="262"/>
    </location>
</feature>